<keyword evidence="5 8" id="KW-0472">Membrane</keyword>
<name>A0A1W1HBA7_9BACT</name>
<keyword evidence="4 8" id="KW-1133">Transmembrane helix</keyword>
<comment type="similarity">
    <text evidence="6">Belongs to the exbB/tolQ family.</text>
</comment>
<dbReference type="AlphaFoldDB" id="A0A1W1HBA7"/>
<reference evidence="10 11" key="1">
    <citation type="submission" date="2017-03" db="EMBL/GenBank/DDBJ databases">
        <authorList>
            <person name="Afonso C.L."/>
            <person name="Miller P.J."/>
            <person name="Scott M.A."/>
            <person name="Spackman E."/>
            <person name="Goraichik I."/>
            <person name="Dimitrov K.M."/>
            <person name="Suarez D.L."/>
            <person name="Swayne D.E."/>
        </authorList>
    </citation>
    <scope>NUCLEOTIDE SEQUENCE [LARGE SCALE GENOMIC DNA]</scope>
    <source>
        <strain evidence="10">PRJEB14757</strain>
    </source>
</reference>
<keyword evidence="11" id="KW-1185">Reference proteome</keyword>
<organism evidence="10 11">
    <name type="scientific">Desulfamplus magnetovallimortis</name>
    <dbReference type="NCBI Taxonomy" id="1246637"/>
    <lineage>
        <taxon>Bacteria</taxon>
        <taxon>Pseudomonadati</taxon>
        <taxon>Thermodesulfobacteriota</taxon>
        <taxon>Desulfobacteria</taxon>
        <taxon>Desulfobacterales</taxon>
        <taxon>Desulfobacteraceae</taxon>
        <taxon>Desulfamplus</taxon>
    </lineage>
</organism>
<feature type="coiled-coil region" evidence="7">
    <location>
        <begin position="48"/>
        <end position="121"/>
    </location>
</feature>
<dbReference type="PANTHER" id="PTHR30625:SF11">
    <property type="entry name" value="MOTA_TOLQ_EXBB PROTON CHANNEL DOMAIN-CONTAINING PROTEIN"/>
    <property type="match status" value="1"/>
</dbReference>
<evidence type="ECO:0000256" key="8">
    <source>
        <dbReference type="SAM" id="Phobius"/>
    </source>
</evidence>
<dbReference type="Pfam" id="PF11932">
    <property type="entry name" value="DUF3450"/>
    <property type="match status" value="1"/>
</dbReference>
<feature type="domain" description="MotA/TolQ/ExbB proton channel" evidence="9">
    <location>
        <begin position="385"/>
        <end position="500"/>
    </location>
</feature>
<evidence type="ECO:0000256" key="5">
    <source>
        <dbReference type="ARBA" id="ARBA00023136"/>
    </source>
</evidence>
<proteinExistence type="inferred from homology"/>
<comment type="subcellular location">
    <subcellularLocation>
        <location evidence="1">Cell membrane</location>
        <topology evidence="1">Multi-pass membrane protein</topology>
    </subcellularLocation>
    <subcellularLocation>
        <location evidence="6">Membrane</location>
        <topology evidence="6">Multi-pass membrane protein</topology>
    </subcellularLocation>
</comment>
<dbReference type="STRING" id="1246637.MTBBW1_1940019"/>
<dbReference type="InterPro" id="IPR050790">
    <property type="entry name" value="ExbB/TolQ_transport"/>
</dbReference>
<evidence type="ECO:0000256" key="3">
    <source>
        <dbReference type="ARBA" id="ARBA00022692"/>
    </source>
</evidence>
<evidence type="ECO:0000256" key="2">
    <source>
        <dbReference type="ARBA" id="ARBA00022475"/>
    </source>
</evidence>
<keyword evidence="7" id="KW-0175">Coiled coil</keyword>
<accession>A0A1W1HBA7</accession>
<dbReference type="InterPro" id="IPR002898">
    <property type="entry name" value="MotA_ExbB_proton_chnl"/>
</dbReference>
<evidence type="ECO:0000256" key="1">
    <source>
        <dbReference type="ARBA" id="ARBA00004651"/>
    </source>
</evidence>
<feature type="transmembrane region" description="Helical" evidence="8">
    <location>
        <begin position="423"/>
        <end position="447"/>
    </location>
</feature>
<gene>
    <name evidence="10" type="ORF">MTBBW1_1940019</name>
</gene>
<keyword evidence="2" id="KW-1003">Cell membrane</keyword>
<dbReference type="GO" id="GO:0005886">
    <property type="term" value="C:plasma membrane"/>
    <property type="evidence" value="ECO:0007669"/>
    <property type="project" value="UniProtKB-SubCell"/>
</dbReference>
<keyword evidence="6" id="KW-0813">Transport</keyword>
<protein>
    <submittedName>
        <fullName evidence="10">MotA/TolQ/Exb proton channel</fullName>
    </submittedName>
</protein>
<keyword evidence="6" id="KW-0653">Protein transport</keyword>
<dbReference type="PANTHER" id="PTHR30625">
    <property type="entry name" value="PROTEIN TOLQ"/>
    <property type="match status" value="1"/>
</dbReference>
<dbReference type="Pfam" id="PF01618">
    <property type="entry name" value="MotA_ExbB"/>
    <property type="match status" value="1"/>
</dbReference>
<evidence type="ECO:0000256" key="4">
    <source>
        <dbReference type="ARBA" id="ARBA00022989"/>
    </source>
</evidence>
<evidence type="ECO:0000259" key="9">
    <source>
        <dbReference type="Pfam" id="PF01618"/>
    </source>
</evidence>
<evidence type="ECO:0000313" key="11">
    <source>
        <dbReference type="Proteomes" id="UP000191931"/>
    </source>
</evidence>
<feature type="transmembrane region" description="Helical" evidence="8">
    <location>
        <begin position="467"/>
        <end position="488"/>
    </location>
</feature>
<feature type="transmembrane region" description="Helical" evidence="8">
    <location>
        <begin position="12"/>
        <end position="32"/>
    </location>
</feature>
<dbReference type="InterPro" id="IPR016866">
    <property type="entry name" value="UCP028069"/>
</dbReference>
<dbReference type="EMBL" id="FWEV01000106">
    <property type="protein sequence ID" value="SLM29692.1"/>
    <property type="molecule type" value="Genomic_DNA"/>
</dbReference>
<feature type="transmembrane region" description="Helical" evidence="8">
    <location>
        <begin position="323"/>
        <end position="346"/>
    </location>
</feature>
<evidence type="ECO:0000256" key="6">
    <source>
        <dbReference type="RuleBase" id="RU004057"/>
    </source>
</evidence>
<sequence>MRPMPERSVSIHFILSVYIMLFAMLINMFFFLPSVFAGDMRGTHLALEEQKSRLRAKAIEELEKAREEARLKAEEIRNDRNALKNAVEKLKQENEELAHNNQEMEKEITILKEEETALSQSLEESIAVNRELAGLLRSNAKDLENILVQSLQSALSVDINRHDFLKPMIDQEKFPSMADIRKMASILFDEISASGEVRLDRGMIVDRQGVERVADLLIIGNFTAIYSIDMDKGSQNSTEIDKASQNSKENNSGRETGFLLYSDQSQRLFALSKLPEKNIVRNLVAYMKGEQDDVYMDISKGAAIRQLTHQLSLREQIPKGGPIVWPIVAILGIALVILVERIIFFLRKQINADKFMKRLEPLVRANRWDDCRRLLESSRKRLIPKVLLTAMDFRDQDRADMENALQEAILNEIPRIERFLSTLGMLAAIAPLLGLLGTVTGMINTFHAITSCGTGDPRMMSGGISEALVTTMLGLSVAIPVMLVHTILSRHVETEIGKIEEKSVSFVNMIFKNKNSFVVHGKKKQDGQDV</sequence>
<evidence type="ECO:0000256" key="7">
    <source>
        <dbReference type="SAM" id="Coils"/>
    </source>
</evidence>
<dbReference type="Proteomes" id="UP000191931">
    <property type="component" value="Unassembled WGS sequence"/>
</dbReference>
<dbReference type="GO" id="GO:0017038">
    <property type="term" value="P:protein import"/>
    <property type="evidence" value="ECO:0007669"/>
    <property type="project" value="TreeGrafter"/>
</dbReference>
<keyword evidence="3 8" id="KW-0812">Transmembrane</keyword>
<evidence type="ECO:0000313" key="10">
    <source>
        <dbReference type="EMBL" id="SLM29692.1"/>
    </source>
</evidence>